<feature type="region of interest" description="Disordered" evidence="5">
    <location>
        <begin position="1"/>
        <end position="40"/>
    </location>
</feature>
<dbReference type="EMBL" id="HBKN01040043">
    <property type="protein sequence ID" value="CAE2327896.1"/>
    <property type="molecule type" value="Transcribed_RNA"/>
</dbReference>
<proteinExistence type="predicted"/>
<keyword evidence="2 6" id="KW-0812">Transmembrane</keyword>
<dbReference type="InterPro" id="IPR006603">
    <property type="entry name" value="PQ-loop_rpt"/>
</dbReference>
<sequence>MSTVDDGKRSRQAQGQEARTRYSRGTQQQQYSLLGHRNQEGRFSERTSEYISILNGVNTMGCVVTITFMIILFLSSTATGQRQSSRDSRETMGYDPSKETLGTVSMPSMPSKDSSFLIDGNKQNSQPMRASGFPDVQNQISAPSSSAPCKCPAGNQARGGNVATAAATLGALMWAGGQIPQMSKVWKSKNAQSFSAMTLFFQLGASFLCAIYALLSGSFTLTLFSMFLFGSSGLYLYVYIKHPAIQSPEEWNLQNVQAVNEEFADFGDKLDDL</sequence>
<feature type="compositionally biased region" description="Basic and acidic residues" evidence="5">
    <location>
        <begin position="84"/>
        <end position="98"/>
    </location>
</feature>
<feature type="compositionally biased region" description="Polar residues" evidence="5">
    <location>
        <begin position="12"/>
        <end position="32"/>
    </location>
</feature>
<feature type="transmembrane region" description="Helical" evidence="6">
    <location>
        <begin position="221"/>
        <end position="240"/>
    </location>
</feature>
<evidence type="ECO:0000256" key="1">
    <source>
        <dbReference type="ARBA" id="ARBA00004141"/>
    </source>
</evidence>
<evidence type="ECO:0000256" key="3">
    <source>
        <dbReference type="ARBA" id="ARBA00022989"/>
    </source>
</evidence>
<gene>
    <name evidence="7" type="ORF">GTHE00462_LOCUS31325</name>
</gene>
<dbReference type="Gene3D" id="1.20.1280.290">
    <property type="match status" value="1"/>
</dbReference>
<organism evidence="7">
    <name type="scientific">Guillardia theta</name>
    <name type="common">Cryptophyte</name>
    <name type="synonym">Cryptomonas phi</name>
    <dbReference type="NCBI Taxonomy" id="55529"/>
    <lineage>
        <taxon>Eukaryota</taxon>
        <taxon>Cryptophyceae</taxon>
        <taxon>Pyrenomonadales</taxon>
        <taxon>Geminigeraceae</taxon>
        <taxon>Guillardia</taxon>
    </lineage>
</organism>
<keyword evidence="3 6" id="KW-1133">Transmembrane helix</keyword>
<feature type="region of interest" description="Disordered" evidence="5">
    <location>
        <begin position="79"/>
        <end position="109"/>
    </location>
</feature>
<protein>
    <submittedName>
        <fullName evidence="7">Uncharacterized protein</fullName>
    </submittedName>
</protein>
<feature type="compositionally biased region" description="Polar residues" evidence="5">
    <location>
        <begin position="100"/>
        <end position="109"/>
    </location>
</feature>
<feature type="transmembrane region" description="Helical" evidence="6">
    <location>
        <begin position="194"/>
        <end position="215"/>
    </location>
</feature>
<name>A0A7S4P9B5_GUITH</name>
<dbReference type="Pfam" id="PF04193">
    <property type="entry name" value="PQ-loop"/>
    <property type="match status" value="1"/>
</dbReference>
<comment type="subcellular location">
    <subcellularLocation>
        <location evidence="1">Membrane</location>
        <topology evidence="1">Multi-pass membrane protein</topology>
    </subcellularLocation>
</comment>
<feature type="transmembrane region" description="Helical" evidence="6">
    <location>
        <begin position="50"/>
        <end position="74"/>
    </location>
</feature>
<evidence type="ECO:0000256" key="4">
    <source>
        <dbReference type="ARBA" id="ARBA00023136"/>
    </source>
</evidence>
<evidence type="ECO:0000256" key="5">
    <source>
        <dbReference type="SAM" id="MobiDB-lite"/>
    </source>
</evidence>
<evidence type="ECO:0000313" key="7">
    <source>
        <dbReference type="EMBL" id="CAE2327896.1"/>
    </source>
</evidence>
<dbReference type="GO" id="GO:0016020">
    <property type="term" value="C:membrane"/>
    <property type="evidence" value="ECO:0007669"/>
    <property type="project" value="UniProtKB-SubCell"/>
</dbReference>
<keyword evidence="4 6" id="KW-0472">Membrane</keyword>
<accession>A0A7S4P9B5</accession>
<evidence type="ECO:0000256" key="6">
    <source>
        <dbReference type="SAM" id="Phobius"/>
    </source>
</evidence>
<reference evidence="7" key="1">
    <citation type="submission" date="2021-01" db="EMBL/GenBank/DDBJ databases">
        <authorList>
            <person name="Corre E."/>
            <person name="Pelletier E."/>
            <person name="Niang G."/>
            <person name="Scheremetjew M."/>
            <person name="Finn R."/>
            <person name="Kale V."/>
            <person name="Holt S."/>
            <person name="Cochrane G."/>
            <person name="Meng A."/>
            <person name="Brown T."/>
            <person name="Cohen L."/>
        </authorList>
    </citation>
    <scope>NUCLEOTIDE SEQUENCE</scope>
    <source>
        <strain evidence="7">CCMP 2712</strain>
    </source>
</reference>
<dbReference type="AlphaFoldDB" id="A0A7S4P9B5"/>
<evidence type="ECO:0000256" key="2">
    <source>
        <dbReference type="ARBA" id="ARBA00022692"/>
    </source>
</evidence>